<sequence>MWGTQSYAMQSWDIFLGGGGHQATVLQLSCVDAFGKCRHMLTAHVVFCHALLLMAKQRATSPSCHTDLINPVQPFLHFAHMLPSSVHALEVRLMPITMWHQKESGHNYFVDSCALYEQNASKRSTKRQCITKWSKC</sequence>
<proteinExistence type="predicted"/>
<accession>A0A7S1IBH7</accession>
<protein>
    <submittedName>
        <fullName evidence="1">Uncharacterized protein</fullName>
    </submittedName>
</protein>
<organism evidence="1">
    <name type="scientific">Eutreptiella gymnastica</name>
    <dbReference type="NCBI Taxonomy" id="73025"/>
    <lineage>
        <taxon>Eukaryota</taxon>
        <taxon>Discoba</taxon>
        <taxon>Euglenozoa</taxon>
        <taxon>Euglenida</taxon>
        <taxon>Spirocuta</taxon>
        <taxon>Euglenophyceae</taxon>
        <taxon>Eutreptiales</taxon>
        <taxon>Eutreptiaceae</taxon>
        <taxon>Eutreptiella</taxon>
    </lineage>
</organism>
<dbReference type="EMBL" id="HBGA01050070">
    <property type="protein sequence ID" value="CAD9007279.1"/>
    <property type="molecule type" value="Transcribed_RNA"/>
</dbReference>
<dbReference type="AlphaFoldDB" id="A0A7S1IBH7"/>
<name>A0A7S1IBH7_9EUGL</name>
<evidence type="ECO:0000313" key="1">
    <source>
        <dbReference type="EMBL" id="CAD9007279.1"/>
    </source>
</evidence>
<reference evidence="1" key="1">
    <citation type="submission" date="2021-01" db="EMBL/GenBank/DDBJ databases">
        <authorList>
            <person name="Corre E."/>
            <person name="Pelletier E."/>
            <person name="Niang G."/>
            <person name="Scheremetjew M."/>
            <person name="Finn R."/>
            <person name="Kale V."/>
            <person name="Holt S."/>
            <person name="Cochrane G."/>
            <person name="Meng A."/>
            <person name="Brown T."/>
            <person name="Cohen L."/>
        </authorList>
    </citation>
    <scope>NUCLEOTIDE SEQUENCE</scope>
    <source>
        <strain evidence="1">NIES-381</strain>
    </source>
</reference>
<gene>
    <name evidence="1" type="ORF">EGYM00392_LOCUS18372</name>
</gene>